<keyword evidence="2" id="KW-0418">Kinase</keyword>
<feature type="compositionally biased region" description="Basic residues" evidence="1">
    <location>
        <begin position="53"/>
        <end position="64"/>
    </location>
</feature>
<evidence type="ECO:0000313" key="2">
    <source>
        <dbReference type="EMBL" id="KAK8851517.1"/>
    </source>
</evidence>
<feature type="compositionally biased region" description="Basic and acidic residues" evidence="1">
    <location>
        <begin position="287"/>
        <end position="299"/>
    </location>
</feature>
<feature type="region of interest" description="Disordered" evidence="1">
    <location>
        <begin position="403"/>
        <end position="537"/>
    </location>
</feature>
<feature type="region of interest" description="Disordered" evidence="1">
    <location>
        <begin position="128"/>
        <end position="299"/>
    </location>
</feature>
<feature type="compositionally biased region" description="Basic and acidic residues" evidence="1">
    <location>
        <begin position="157"/>
        <end position="169"/>
    </location>
</feature>
<feature type="compositionally biased region" description="Basic residues" evidence="1">
    <location>
        <begin position="522"/>
        <end position="537"/>
    </location>
</feature>
<keyword evidence="3" id="KW-1185">Reference proteome</keyword>
<proteinExistence type="predicted"/>
<feature type="compositionally biased region" description="Polar residues" evidence="1">
    <location>
        <begin position="227"/>
        <end position="237"/>
    </location>
</feature>
<feature type="compositionally biased region" description="Low complexity" evidence="1">
    <location>
        <begin position="502"/>
        <end position="515"/>
    </location>
</feature>
<organism evidence="2 3">
    <name type="scientific">Apiospora arundinis</name>
    <dbReference type="NCBI Taxonomy" id="335852"/>
    <lineage>
        <taxon>Eukaryota</taxon>
        <taxon>Fungi</taxon>
        <taxon>Dikarya</taxon>
        <taxon>Ascomycota</taxon>
        <taxon>Pezizomycotina</taxon>
        <taxon>Sordariomycetes</taxon>
        <taxon>Xylariomycetidae</taxon>
        <taxon>Amphisphaeriales</taxon>
        <taxon>Apiosporaceae</taxon>
        <taxon>Apiospora</taxon>
    </lineage>
</organism>
<dbReference type="GO" id="GO:0016301">
    <property type="term" value="F:kinase activity"/>
    <property type="evidence" value="ECO:0007669"/>
    <property type="project" value="UniProtKB-KW"/>
</dbReference>
<feature type="compositionally biased region" description="Basic and acidic residues" evidence="1">
    <location>
        <begin position="470"/>
        <end position="480"/>
    </location>
</feature>
<feature type="compositionally biased region" description="Pro residues" evidence="1">
    <location>
        <begin position="212"/>
        <end position="223"/>
    </location>
</feature>
<dbReference type="InterPro" id="IPR013226">
    <property type="entry name" value="Pal1"/>
</dbReference>
<protein>
    <submittedName>
        <fullName evidence="2">Protein kinase</fullName>
    </submittedName>
</protein>
<keyword evidence="2" id="KW-0808">Transferase</keyword>
<dbReference type="Pfam" id="PF08316">
    <property type="entry name" value="Pal1"/>
    <property type="match status" value="1"/>
</dbReference>
<gene>
    <name evidence="2" type="ORF">PGQ11_013996</name>
</gene>
<accession>A0ABR2HS27</accession>
<dbReference type="PANTHER" id="PTHR28307">
    <property type="entry name" value="PROTEIN PAL1"/>
    <property type="match status" value="1"/>
</dbReference>
<evidence type="ECO:0000256" key="1">
    <source>
        <dbReference type="SAM" id="MobiDB-lite"/>
    </source>
</evidence>
<feature type="region of interest" description="Disordered" evidence="1">
    <location>
        <begin position="1"/>
        <end position="64"/>
    </location>
</feature>
<feature type="compositionally biased region" description="Polar residues" evidence="1">
    <location>
        <begin position="196"/>
        <end position="208"/>
    </location>
</feature>
<feature type="compositionally biased region" description="Basic and acidic residues" evidence="1">
    <location>
        <begin position="419"/>
        <end position="435"/>
    </location>
</feature>
<reference evidence="2 3" key="1">
    <citation type="journal article" date="2024" name="IMA Fungus">
        <title>Apiospora arundinis, a panoply of carbohydrate-active enzymes and secondary metabolites.</title>
        <authorList>
            <person name="Sorensen T."/>
            <person name="Petersen C."/>
            <person name="Muurmann A.T."/>
            <person name="Christiansen J.V."/>
            <person name="Brundto M.L."/>
            <person name="Overgaard C.K."/>
            <person name="Boysen A.T."/>
            <person name="Wollenberg R.D."/>
            <person name="Larsen T.O."/>
            <person name="Sorensen J.L."/>
            <person name="Nielsen K.L."/>
            <person name="Sondergaard T.E."/>
        </authorList>
    </citation>
    <scope>NUCLEOTIDE SEQUENCE [LARGE SCALE GENOMIC DNA]</scope>
    <source>
        <strain evidence="2 3">AAU 773</strain>
    </source>
</reference>
<evidence type="ECO:0000313" key="3">
    <source>
        <dbReference type="Proteomes" id="UP001390339"/>
    </source>
</evidence>
<comment type="caution">
    <text evidence="2">The sequence shown here is derived from an EMBL/GenBank/DDBJ whole genome shotgun (WGS) entry which is preliminary data.</text>
</comment>
<dbReference type="PANTHER" id="PTHR28307:SF1">
    <property type="entry name" value="PAL1 CELL MORPHOLOGY PROTEIN"/>
    <property type="match status" value="1"/>
</dbReference>
<dbReference type="EMBL" id="JAPCWZ010000009">
    <property type="protein sequence ID" value="KAK8851517.1"/>
    <property type="molecule type" value="Genomic_DNA"/>
</dbReference>
<feature type="compositionally biased region" description="Low complexity" evidence="1">
    <location>
        <begin position="130"/>
        <end position="140"/>
    </location>
</feature>
<sequence>MASHKETDSDNAALGASGGRGSQSIADDGDVVGDNGRTTPDPTPPKRPGTPYRTKKAGVFRRLSRSVRSVRDAFVGDRNEKNDPEILRMKARESRWKAMAEQEVNGPFTDPDLGINFFEDPALRRRRALSRCSKSALSSSVDNESDDGHRNQPGFTEDSRLADEELEHIRIHKKSFGEQKVYQPRPQPQRQESKPSRSQSLHQSTSRTPVWRPLPQPQEPRPNPNLISGQPTYTSRAPTPRPEEPQSYRTQSLSPPTLRARPPQRSNTMASSLGRSGSLSQRFPGDMSHRPLDQIKKETKVANRGPHLRKATLPRADPIDSLDNILGHSYHHEGPFDATLASRNTNKKYAPIEAVKTTNEEALKATPRELVQDSLTKHVPLQGTANIPPGMTDMNGRRMSYEEGTDLQRDRFASGGPSRRYEDIDYHPDDLKGKGESYTIERAFKHGKSASAGSGSGVYEMQPTGSSKSSPDKKEGDVMVRQRSRSSSFGEGPSGSGARATSSESPFGGSSSSPGKRIATGLKKRIGSIRRKAGRDS</sequence>
<name>A0ABR2HS27_9PEZI</name>
<feature type="compositionally biased region" description="Low complexity" evidence="1">
    <location>
        <begin position="271"/>
        <end position="282"/>
    </location>
</feature>
<feature type="compositionally biased region" description="Basic and acidic residues" evidence="1">
    <location>
        <begin position="403"/>
        <end position="412"/>
    </location>
</feature>
<dbReference type="Proteomes" id="UP001390339">
    <property type="component" value="Unassembled WGS sequence"/>
</dbReference>